<protein>
    <submittedName>
        <fullName evidence="1">Mll6572 protein</fullName>
    </submittedName>
</protein>
<dbReference type="eggNOG" id="COG0662">
    <property type="taxonomic scope" value="Bacteria"/>
</dbReference>
<dbReference type="HOGENOM" id="CLU_1015162_0_0_5"/>
<gene>
    <name evidence="1" type="ordered locus">mll6572</name>
</gene>
<dbReference type="AlphaFoldDB" id="Q988W0"/>
<organism evidence="1 2">
    <name type="scientific">Mesorhizobium japonicum (strain LMG 29417 / CECT 9101 / MAFF 303099)</name>
    <name type="common">Mesorhizobium loti (strain MAFF 303099)</name>
    <dbReference type="NCBI Taxonomy" id="266835"/>
    <lineage>
        <taxon>Bacteria</taxon>
        <taxon>Pseudomonadati</taxon>
        <taxon>Pseudomonadota</taxon>
        <taxon>Alphaproteobacteria</taxon>
        <taxon>Hyphomicrobiales</taxon>
        <taxon>Phyllobacteriaceae</taxon>
        <taxon>Mesorhizobium</taxon>
    </lineage>
</organism>
<sequence length="274" mass="30084">MSQNVAQPPQPMPRQAVYRDVLFECRLCSHSTFAGEPIRNGVTFLAPEERLESKAAEGASALAPAFRAGTRHRRPSARNPAWPRRRKAIKARRPYGVVNFTSAATEQIVLCLSWPGRIANTLIAAAIVAVNRFCKGARPMSDFETTHLPMAPDAVAPDGSDVRILLGLKCGGMAHFELGPSEVSTAVTHRTVEEVWFFLSGRGQMWRKNESRTEIVDIYPGICLTVPLGVHFQFRSFGFEPLAAIGVTMPPWPGEGEAIVVAGEWQPTVPKRPD</sequence>
<dbReference type="KEGG" id="mlo:mll6572"/>
<dbReference type="Gene3D" id="2.60.120.10">
    <property type="entry name" value="Jelly Rolls"/>
    <property type="match status" value="1"/>
</dbReference>
<dbReference type="EMBL" id="BA000012">
    <property type="protein sequence ID" value="BAB52837.1"/>
    <property type="molecule type" value="Genomic_DNA"/>
</dbReference>
<evidence type="ECO:0000313" key="1">
    <source>
        <dbReference type="EMBL" id="BAB52837.1"/>
    </source>
</evidence>
<dbReference type="InterPro" id="IPR011051">
    <property type="entry name" value="RmlC_Cupin_sf"/>
</dbReference>
<reference evidence="1 2" key="1">
    <citation type="journal article" date="2000" name="DNA Res.">
        <title>Complete genome structure of the nitrogen-fixing symbiotic bacterium Mesorhizobium loti.</title>
        <authorList>
            <person name="Kaneko T."/>
            <person name="Nakamura Y."/>
            <person name="Sato S."/>
            <person name="Asamizu E."/>
            <person name="Kato T."/>
            <person name="Sasamoto S."/>
            <person name="Watanabe A."/>
            <person name="Idesawa K."/>
            <person name="Ishikawa A."/>
            <person name="Kawashima K."/>
            <person name="Kimura T."/>
            <person name="Kishida Y."/>
            <person name="Kiyokawa C."/>
            <person name="Kohara M."/>
            <person name="Matsumoto M."/>
            <person name="Matsuno A."/>
            <person name="Mochizuki Y."/>
            <person name="Nakayama S."/>
            <person name="Nakazaki N."/>
            <person name="Shimpo S."/>
            <person name="Sugimoto M."/>
            <person name="Takeuchi C."/>
            <person name="Yamada M."/>
            <person name="Tabata S."/>
        </authorList>
    </citation>
    <scope>NUCLEOTIDE SEQUENCE [LARGE SCALE GENOMIC DNA]</scope>
    <source>
        <strain evidence="2">LMG 29417 / CECT 9101 / MAFF 303099</strain>
    </source>
</reference>
<dbReference type="Proteomes" id="UP000000552">
    <property type="component" value="Chromosome"/>
</dbReference>
<dbReference type="InterPro" id="IPR014710">
    <property type="entry name" value="RmlC-like_jellyroll"/>
</dbReference>
<accession>Q988W0</accession>
<dbReference type="SUPFAM" id="SSF51182">
    <property type="entry name" value="RmlC-like cupins"/>
    <property type="match status" value="1"/>
</dbReference>
<name>Q988W0_RHILO</name>
<proteinExistence type="predicted"/>
<evidence type="ECO:0000313" key="2">
    <source>
        <dbReference type="Proteomes" id="UP000000552"/>
    </source>
</evidence>